<evidence type="ECO:0000313" key="2">
    <source>
        <dbReference type="Proteomes" id="UP001497497"/>
    </source>
</evidence>
<feature type="non-terminal residue" evidence="1">
    <location>
        <position position="129"/>
    </location>
</feature>
<dbReference type="EMBL" id="CAXITT010000435">
    <property type="protein sequence ID" value="CAL1541483.1"/>
    <property type="molecule type" value="Genomic_DNA"/>
</dbReference>
<organism evidence="1 2">
    <name type="scientific">Lymnaea stagnalis</name>
    <name type="common">Great pond snail</name>
    <name type="synonym">Helix stagnalis</name>
    <dbReference type="NCBI Taxonomy" id="6523"/>
    <lineage>
        <taxon>Eukaryota</taxon>
        <taxon>Metazoa</taxon>
        <taxon>Spiralia</taxon>
        <taxon>Lophotrochozoa</taxon>
        <taxon>Mollusca</taxon>
        <taxon>Gastropoda</taxon>
        <taxon>Heterobranchia</taxon>
        <taxon>Euthyneura</taxon>
        <taxon>Panpulmonata</taxon>
        <taxon>Hygrophila</taxon>
        <taxon>Lymnaeoidea</taxon>
        <taxon>Lymnaeidae</taxon>
        <taxon>Lymnaea</taxon>
    </lineage>
</organism>
<keyword evidence="2" id="KW-1185">Reference proteome</keyword>
<protein>
    <submittedName>
        <fullName evidence="1">Uncharacterized protein</fullName>
    </submittedName>
</protein>
<accession>A0AAV2I455</accession>
<dbReference type="Proteomes" id="UP001497497">
    <property type="component" value="Unassembled WGS sequence"/>
</dbReference>
<dbReference type="Gene3D" id="1.10.1380.10">
    <property type="entry name" value="Neutral endopeptidase , domain2"/>
    <property type="match status" value="1"/>
</dbReference>
<dbReference type="InterPro" id="IPR042089">
    <property type="entry name" value="Peptidase_M13_dom_2"/>
</dbReference>
<gene>
    <name evidence="1" type="ORF">GSLYS_00015089001</name>
</gene>
<evidence type="ECO:0000313" key="1">
    <source>
        <dbReference type="EMBL" id="CAL1541483.1"/>
    </source>
</evidence>
<reference evidence="1 2" key="1">
    <citation type="submission" date="2024-04" db="EMBL/GenBank/DDBJ databases">
        <authorList>
            <consortium name="Genoscope - CEA"/>
            <person name="William W."/>
        </authorList>
    </citation>
    <scope>NUCLEOTIDE SEQUENCE [LARGE SCALE GENOMIC DNA]</scope>
</reference>
<proteinExistence type="predicted"/>
<sequence>MASKQNTKLLGRSSTAVDKMKKYYELCVSEDGAHTDMRYLKKLIGDLGSWTLTNAGVPPFDPENWSMQTALLKSHSMSVFTLFKVEVLKKWSKPGGRDPENIIFLDQDQSDVFRVMAMFEPGDEFLELA</sequence>
<name>A0AAV2I455_LYMST</name>
<dbReference type="AlphaFoldDB" id="A0AAV2I455"/>
<comment type="caution">
    <text evidence="1">The sequence shown here is derived from an EMBL/GenBank/DDBJ whole genome shotgun (WGS) entry which is preliminary data.</text>
</comment>